<name>A0A6B8RFD6_9BACL</name>
<keyword evidence="1" id="KW-1133">Transmembrane helix</keyword>
<organism evidence="2 3">
    <name type="scientific">Paenibacillus psychroresistens</name>
    <dbReference type="NCBI Taxonomy" id="1778678"/>
    <lineage>
        <taxon>Bacteria</taxon>
        <taxon>Bacillati</taxon>
        <taxon>Bacillota</taxon>
        <taxon>Bacilli</taxon>
        <taxon>Bacillales</taxon>
        <taxon>Paenibacillaceae</taxon>
        <taxon>Paenibacillus</taxon>
    </lineage>
</organism>
<reference evidence="3" key="1">
    <citation type="submission" date="2018-11" db="EMBL/GenBank/DDBJ databases">
        <title>Complete genome sequence of Paenibacillus sp. ML311-T8.</title>
        <authorList>
            <person name="Nam Y.-D."/>
            <person name="Kang J."/>
            <person name="Chung W.-H."/>
            <person name="Park Y.S."/>
        </authorList>
    </citation>
    <scope>NUCLEOTIDE SEQUENCE [LARGE SCALE GENOMIC DNA]</scope>
    <source>
        <strain evidence="3">ML311-T8</strain>
    </source>
</reference>
<sequence length="95" mass="10658">MGTTDDVIMVMNNWWTYTLVWVGISVAVVFILILVLVWAKLSSVSRASQQAFKDLNLKIDSMARTHDAFSELNAKIDSLKSTNELRRPSSDNVAI</sequence>
<keyword evidence="1" id="KW-0472">Membrane</keyword>
<protein>
    <submittedName>
        <fullName evidence="2">Uncharacterized protein</fullName>
    </submittedName>
</protein>
<evidence type="ECO:0000313" key="2">
    <source>
        <dbReference type="EMBL" id="QGQ94138.1"/>
    </source>
</evidence>
<feature type="transmembrane region" description="Helical" evidence="1">
    <location>
        <begin position="14"/>
        <end position="39"/>
    </location>
</feature>
<dbReference type="KEGG" id="ppsc:EHS13_04065"/>
<dbReference type="EMBL" id="CP034235">
    <property type="protein sequence ID" value="QGQ94138.1"/>
    <property type="molecule type" value="Genomic_DNA"/>
</dbReference>
<dbReference type="AlphaFoldDB" id="A0A6B8RFD6"/>
<dbReference type="Proteomes" id="UP000426246">
    <property type="component" value="Chromosome"/>
</dbReference>
<dbReference type="RefSeq" id="WP_155699137.1">
    <property type="nucleotide sequence ID" value="NZ_CP034235.1"/>
</dbReference>
<gene>
    <name evidence="2" type="ORF">EHS13_04065</name>
</gene>
<proteinExistence type="predicted"/>
<keyword evidence="1" id="KW-0812">Transmembrane</keyword>
<accession>A0A6B8RFD6</accession>
<keyword evidence="3" id="KW-1185">Reference proteome</keyword>
<evidence type="ECO:0000313" key="3">
    <source>
        <dbReference type="Proteomes" id="UP000426246"/>
    </source>
</evidence>
<evidence type="ECO:0000256" key="1">
    <source>
        <dbReference type="SAM" id="Phobius"/>
    </source>
</evidence>